<keyword evidence="7 8" id="KW-0472">Membrane</keyword>
<protein>
    <recommendedName>
        <fullName evidence="8">Biotin transporter</fullName>
    </recommendedName>
</protein>
<dbReference type="PIRSF" id="PIRSF016661">
    <property type="entry name" value="BioY"/>
    <property type="match status" value="1"/>
</dbReference>
<evidence type="ECO:0000256" key="9">
    <source>
        <dbReference type="SAM" id="Phobius"/>
    </source>
</evidence>
<dbReference type="PANTHER" id="PTHR34295:SF4">
    <property type="entry name" value="BIOTIN TRANSPORTER BIOY-RELATED"/>
    <property type="match status" value="1"/>
</dbReference>
<evidence type="ECO:0000256" key="2">
    <source>
        <dbReference type="ARBA" id="ARBA00010692"/>
    </source>
</evidence>
<evidence type="ECO:0000256" key="3">
    <source>
        <dbReference type="ARBA" id="ARBA00022448"/>
    </source>
</evidence>
<comment type="similarity">
    <text evidence="2 8">Belongs to the BioY family.</text>
</comment>
<proteinExistence type="inferred from homology"/>
<dbReference type="Proteomes" id="UP000010744">
    <property type="component" value="Unassembled WGS sequence"/>
</dbReference>
<dbReference type="Pfam" id="PF02632">
    <property type="entry name" value="BioY"/>
    <property type="match status" value="1"/>
</dbReference>
<evidence type="ECO:0000256" key="8">
    <source>
        <dbReference type="PIRNR" id="PIRNR016661"/>
    </source>
</evidence>
<evidence type="ECO:0000256" key="7">
    <source>
        <dbReference type="ARBA" id="ARBA00023136"/>
    </source>
</evidence>
<dbReference type="EMBL" id="BAHB01000039">
    <property type="protein sequence ID" value="GAB84451.1"/>
    <property type="molecule type" value="Genomic_DNA"/>
</dbReference>
<organism evidence="10 11">
    <name type="scientific">Gordonia rubripertincta NBRC 101908</name>
    <dbReference type="NCBI Taxonomy" id="1077975"/>
    <lineage>
        <taxon>Bacteria</taxon>
        <taxon>Bacillati</taxon>
        <taxon>Actinomycetota</taxon>
        <taxon>Actinomycetes</taxon>
        <taxon>Mycobacteriales</taxon>
        <taxon>Gordoniaceae</taxon>
        <taxon>Gordonia</taxon>
    </lineage>
</organism>
<gene>
    <name evidence="10" type="ORF">GORBP_039_01620</name>
</gene>
<name>A0ABQ0HQA5_GORRU</name>
<keyword evidence="3 8" id="KW-0813">Transport</keyword>
<comment type="caution">
    <text evidence="10">The sequence shown here is derived from an EMBL/GenBank/DDBJ whole genome shotgun (WGS) entry which is preliminary data.</text>
</comment>
<evidence type="ECO:0000313" key="11">
    <source>
        <dbReference type="Proteomes" id="UP000010744"/>
    </source>
</evidence>
<feature type="transmembrane region" description="Helical" evidence="9">
    <location>
        <begin position="78"/>
        <end position="97"/>
    </location>
</feature>
<keyword evidence="6 9" id="KW-1133">Transmembrane helix</keyword>
<keyword evidence="4 8" id="KW-1003">Cell membrane</keyword>
<dbReference type="Gene3D" id="1.10.1760.20">
    <property type="match status" value="1"/>
</dbReference>
<evidence type="ECO:0000256" key="4">
    <source>
        <dbReference type="ARBA" id="ARBA00022475"/>
    </source>
</evidence>
<evidence type="ECO:0000313" key="10">
    <source>
        <dbReference type="EMBL" id="GAB84451.1"/>
    </source>
</evidence>
<reference evidence="10 11" key="1">
    <citation type="submission" date="2012-08" db="EMBL/GenBank/DDBJ databases">
        <title>Whole genome shotgun sequence of Gordonia rubripertincta NBRC 101908.</title>
        <authorList>
            <person name="Takarada H."/>
            <person name="Hosoyama A."/>
            <person name="Tsuchikane K."/>
            <person name="Katsumata H."/>
            <person name="Baba S."/>
            <person name="Ohji S."/>
            <person name="Yamazaki S."/>
            <person name="Fujita N."/>
        </authorList>
    </citation>
    <scope>NUCLEOTIDE SEQUENCE [LARGE SCALE GENOMIC DNA]</scope>
    <source>
        <strain evidence="10 11">NBRC 101908</strain>
    </source>
</reference>
<comment type="subcellular location">
    <subcellularLocation>
        <location evidence="1 8">Cell membrane</location>
        <topology evidence="1 8">Multi-pass membrane protein</topology>
    </subcellularLocation>
</comment>
<feature type="transmembrane region" description="Helical" evidence="9">
    <location>
        <begin position="171"/>
        <end position="197"/>
    </location>
</feature>
<keyword evidence="5 9" id="KW-0812">Transmembrane</keyword>
<dbReference type="InterPro" id="IPR003784">
    <property type="entry name" value="BioY"/>
</dbReference>
<evidence type="ECO:0000256" key="5">
    <source>
        <dbReference type="ARBA" id="ARBA00022692"/>
    </source>
</evidence>
<feature type="transmembrane region" description="Helical" evidence="9">
    <location>
        <begin position="109"/>
        <end position="128"/>
    </location>
</feature>
<accession>A0ABQ0HQA5</accession>
<feature type="transmembrane region" description="Helical" evidence="9">
    <location>
        <begin position="50"/>
        <end position="71"/>
    </location>
</feature>
<keyword evidence="11" id="KW-1185">Reference proteome</keyword>
<sequence length="220" mass="22644">MVDHDVKYFDTDMTAYPRTSAWSLSIGDLTQAAVFAALIAALGLPGTINIGTSGVPITFQTLGVILAGAVLGPSKGTLAVVIFMVLAIAGLPILSGGRSGLTALASPTAGYFVGFLPAVVVIGVLTAAMMSVGDKPRYRVLWGIGINALGGMFVLYLFGVIGLVLRTDLTVWAAITSNGPFIVGDVIKVVVAALVAAQIHRGRPGLIEPLRLSRRTAPGS</sequence>
<dbReference type="PANTHER" id="PTHR34295">
    <property type="entry name" value="BIOTIN TRANSPORTER BIOY"/>
    <property type="match status" value="1"/>
</dbReference>
<feature type="transmembrane region" description="Helical" evidence="9">
    <location>
        <begin position="21"/>
        <end position="44"/>
    </location>
</feature>
<evidence type="ECO:0000256" key="1">
    <source>
        <dbReference type="ARBA" id="ARBA00004651"/>
    </source>
</evidence>
<evidence type="ECO:0000256" key="6">
    <source>
        <dbReference type="ARBA" id="ARBA00022989"/>
    </source>
</evidence>
<feature type="transmembrane region" description="Helical" evidence="9">
    <location>
        <begin position="140"/>
        <end position="165"/>
    </location>
</feature>